<evidence type="ECO:0000256" key="18">
    <source>
        <dbReference type="ARBA" id="ARBA00045460"/>
    </source>
</evidence>
<keyword evidence="7" id="KW-0732">Signal</keyword>
<accession>A0A9J7N8Z7</accession>
<dbReference type="GO" id="GO:0004252">
    <property type="term" value="F:serine-type endopeptidase activity"/>
    <property type="evidence" value="ECO:0007669"/>
    <property type="project" value="UniProtKB-UniRule"/>
</dbReference>
<comment type="function">
    <text evidence="18">Lysosomal serine protease with tripeptidyl-peptidase I activity. May act as a non-specific lysosomal peptidase which generates tripeptides from the breakdown products produced by lysosomal proteinases. Requires substrates with an unsubstituted N-terminus.</text>
</comment>
<keyword evidence="6 19" id="KW-0479">Metal-binding</keyword>
<feature type="binding site" evidence="19">
    <location>
        <position position="550"/>
    </location>
    <ligand>
        <name>Ca(2+)</name>
        <dbReference type="ChEBI" id="CHEBI:29108"/>
    </ligand>
</feature>
<feature type="active site" description="Charge relay system" evidence="19">
    <location>
        <position position="508"/>
    </location>
</feature>
<evidence type="ECO:0000256" key="16">
    <source>
        <dbReference type="ARBA" id="ARBA00032232"/>
    </source>
</evidence>
<dbReference type="InterPro" id="IPR000209">
    <property type="entry name" value="Peptidase_S8/S53_dom"/>
</dbReference>
<dbReference type="CDD" id="cd11377">
    <property type="entry name" value="Pro-peptidase_S53"/>
    <property type="match status" value="1"/>
</dbReference>
<dbReference type="CDD" id="cd04056">
    <property type="entry name" value="Peptidases_S53"/>
    <property type="match status" value="1"/>
</dbReference>
<comment type="cofactor">
    <cofactor evidence="19">
        <name>Ca(2+)</name>
        <dbReference type="ChEBI" id="CHEBI:29108"/>
    </cofactor>
    <text evidence="19">Binds 1 Ca(2+) ion per subunit.</text>
</comment>
<evidence type="ECO:0000256" key="9">
    <source>
        <dbReference type="ARBA" id="ARBA00022813"/>
    </source>
</evidence>
<dbReference type="GO" id="GO:0046872">
    <property type="term" value="F:metal ion binding"/>
    <property type="evidence" value="ECO:0007669"/>
    <property type="project" value="UniProtKB-UniRule"/>
</dbReference>
<dbReference type="GO" id="GO:0008240">
    <property type="term" value="F:tripeptidyl-peptidase activity"/>
    <property type="evidence" value="ECO:0000318"/>
    <property type="project" value="GO_Central"/>
</dbReference>
<dbReference type="GeneID" id="118428919"/>
<evidence type="ECO:0000256" key="13">
    <source>
        <dbReference type="ARBA" id="ARBA00023157"/>
    </source>
</evidence>
<reference evidence="21" key="1">
    <citation type="journal article" date="2020" name="Nat. Ecol. Evol.">
        <title>Deeply conserved synteny resolves early events in vertebrate evolution.</title>
        <authorList>
            <person name="Simakov O."/>
            <person name="Marletaz F."/>
            <person name="Yue J.X."/>
            <person name="O'Connell B."/>
            <person name="Jenkins J."/>
            <person name="Brandt A."/>
            <person name="Calef R."/>
            <person name="Tung C.H."/>
            <person name="Huang T.K."/>
            <person name="Schmutz J."/>
            <person name="Satoh N."/>
            <person name="Yu J.K."/>
            <person name="Putnam N.H."/>
            <person name="Green R.E."/>
            <person name="Rokhsar D.S."/>
        </authorList>
    </citation>
    <scope>NUCLEOTIDE SEQUENCE [LARGE SCALE GENOMIC DNA]</scope>
    <source>
        <strain evidence="21">S238N-H82</strain>
    </source>
</reference>
<feature type="binding site" evidence="19">
    <location>
        <position position="574"/>
    </location>
    <ligand>
        <name>Ca(2+)</name>
        <dbReference type="ChEBI" id="CHEBI:29108"/>
    </ligand>
</feature>
<comment type="catalytic activity">
    <reaction evidence="1">
        <text>Release of an N-terminal tripeptide from a polypeptide, but also has endopeptidase activity.</text>
        <dbReference type="EC" id="3.4.14.9"/>
    </reaction>
</comment>
<keyword evidence="11 19" id="KW-0106">Calcium</keyword>
<evidence type="ECO:0000259" key="20">
    <source>
        <dbReference type="PROSITE" id="PS51695"/>
    </source>
</evidence>
<feature type="binding site" evidence="19">
    <location>
        <position position="551"/>
    </location>
    <ligand>
        <name>Ca(2+)</name>
        <dbReference type="ChEBI" id="CHEBI:29108"/>
    </ligand>
</feature>
<evidence type="ECO:0000256" key="6">
    <source>
        <dbReference type="ARBA" id="ARBA00022723"/>
    </source>
</evidence>
<evidence type="ECO:0000256" key="15">
    <source>
        <dbReference type="ARBA" id="ARBA00023228"/>
    </source>
</evidence>
<dbReference type="InterPro" id="IPR015366">
    <property type="entry name" value="S53_propep"/>
</dbReference>
<evidence type="ECO:0000256" key="4">
    <source>
        <dbReference type="ARBA" id="ARBA00020254"/>
    </source>
</evidence>
<dbReference type="RefSeq" id="XP_035695104.1">
    <property type="nucleotide sequence ID" value="XM_035839211.1"/>
</dbReference>
<keyword evidence="13" id="KW-1015">Disulfide bond</keyword>
<name>A0A9J7N8Z7_BRAFL</name>
<keyword evidence="21" id="KW-1185">Reference proteome</keyword>
<dbReference type="GO" id="GO:0007417">
    <property type="term" value="P:central nervous system development"/>
    <property type="evidence" value="ECO:0000318"/>
    <property type="project" value="GO_Central"/>
</dbReference>
<dbReference type="Pfam" id="PF00082">
    <property type="entry name" value="Peptidase_S8"/>
    <property type="match status" value="1"/>
</dbReference>
<dbReference type="SMART" id="SM00944">
    <property type="entry name" value="Pro-kuma_activ"/>
    <property type="match status" value="1"/>
</dbReference>
<sequence>MGLLAKSYGAVSQNPDRLGILHHWILRPLHTGPRAMLAAVGVCVVFAGFSAVLSQPFNGVHLEPDQSTRVPDGWRRIERVGESESVLLTFALKQQNLDKLEKLFWRGSDPEDERYGKYLSLEDITSLVEPSKETVEMVGRWLRGSGVTDCTTVLTRDFVECSMPARKAERLLGGVKFHRYTDGKQTVIRSEVKYLVPRHLKDHLDFVGGVHRFPSGFRLQVKEKIYQPNFHLGVYPSIIRGRYNLSETDVGSDPKNAQAVAQFLEQFYHATDLEEFMRLWGGGFPHLTKTDKVVGPDSGGAGLEASLDVQYIMSSGANISTWFWSTAGRHESQEPFLVWLTGISNMTSVPWVHSVSYGDDEDSLSTDYMQRINTEFMKAGTRGLTILFASGDSGAGCREVSKDTNVFRPSFPASSPYVTTVGGTMFHSPYEVGDEDADYISGGGFSNIFDMPDYQTSAVESYLNKSTKLPPKSYYNATGRAYPDVAALSDNYWVVMDLIPTPFISGTSAATPVFAGILSLINDLRFQQGKPALGFFNPLLYKSGWEYLYDVTVGCNLGCLDDLTNLQGFCPTEGWDPVTGWGTPNFTLMKKLV</sequence>
<comment type="subcellular location">
    <subcellularLocation>
        <location evidence="2">Lysosome</location>
    </subcellularLocation>
</comment>
<dbReference type="FunFam" id="3.40.50.200:FF:000012">
    <property type="entry name" value="Tripeptidyl-peptidase 1 preproprotein"/>
    <property type="match status" value="1"/>
</dbReference>
<evidence type="ECO:0000256" key="7">
    <source>
        <dbReference type="ARBA" id="ARBA00022729"/>
    </source>
</evidence>
<evidence type="ECO:0000256" key="2">
    <source>
        <dbReference type="ARBA" id="ARBA00004371"/>
    </source>
</evidence>
<dbReference type="InterPro" id="IPR030400">
    <property type="entry name" value="Sedolisin_dom"/>
</dbReference>
<feature type="domain" description="Peptidase S53" evidence="20">
    <location>
        <begin position="233"/>
        <end position="593"/>
    </location>
</feature>
<gene>
    <name evidence="22" type="primary">LOC118428919</name>
</gene>
<dbReference type="GO" id="GO:0005764">
    <property type="term" value="C:lysosome"/>
    <property type="evidence" value="ECO:0007669"/>
    <property type="project" value="UniProtKB-SubCell"/>
</dbReference>
<dbReference type="KEGG" id="bfo:118428919"/>
<dbReference type="PANTHER" id="PTHR14218:SF15">
    <property type="entry name" value="TRIPEPTIDYL-PEPTIDASE 1"/>
    <property type="match status" value="1"/>
</dbReference>
<keyword evidence="14" id="KW-0325">Glycoprotein</keyword>
<dbReference type="Gene3D" id="3.40.50.200">
    <property type="entry name" value="Peptidase S8/S53 domain"/>
    <property type="match status" value="1"/>
</dbReference>
<keyword evidence="9" id="KW-0068">Autocatalytic cleavage</keyword>
<evidence type="ECO:0000256" key="5">
    <source>
        <dbReference type="ARBA" id="ARBA00022670"/>
    </source>
</evidence>
<feature type="active site" description="Charge relay system" evidence="19">
    <location>
        <position position="308"/>
    </location>
</feature>
<dbReference type="InterPro" id="IPR036852">
    <property type="entry name" value="Peptidase_S8/S53_dom_sf"/>
</dbReference>
<dbReference type="GO" id="GO:0006508">
    <property type="term" value="P:proteolysis"/>
    <property type="evidence" value="ECO:0000318"/>
    <property type="project" value="GO_Central"/>
</dbReference>
<keyword evidence="8 19" id="KW-0378">Hydrolase</keyword>
<proteinExistence type="predicted"/>
<evidence type="ECO:0000256" key="17">
    <source>
        <dbReference type="ARBA" id="ARBA00032661"/>
    </source>
</evidence>
<evidence type="ECO:0000256" key="11">
    <source>
        <dbReference type="ARBA" id="ARBA00022837"/>
    </source>
</evidence>
<dbReference type="EC" id="3.4.14.9" evidence="3"/>
<dbReference type="PROSITE" id="PS51695">
    <property type="entry name" value="SEDOLISIN"/>
    <property type="match status" value="1"/>
</dbReference>
<dbReference type="PROSITE" id="PS00138">
    <property type="entry name" value="SUBTILASE_SER"/>
    <property type="match status" value="1"/>
</dbReference>
<dbReference type="Pfam" id="PF09286">
    <property type="entry name" value="Pro-kuma_activ"/>
    <property type="match status" value="1"/>
</dbReference>
<dbReference type="OrthoDB" id="2919105at2759"/>
<dbReference type="InterPro" id="IPR050819">
    <property type="entry name" value="Tripeptidyl-peptidase_I"/>
</dbReference>
<keyword evidence="15" id="KW-0458">Lysosome</keyword>
<dbReference type="PANTHER" id="PTHR14218">
    <property type="entry name" value="PROTEASE S8 TRIPEPTIDYL PEPTIDASE I CLN2"/>
    <property type="match status" value="1"/>
</dbReference>
<keyword evidence="10 19" id="KW-0720">Serine protease</keyword>
<evidence type="ECO:0000256" key="1">
    <source>
        <dbReference type="ARBA" id="ARBA00000884"/>
    </source>
</evidence>
<feature type="active site" description="Charge relay system" evidence="19">
    <location>
        <position position="304"/>
    </location>
</feature>
<dbReference type="OMA" id="YARSVCN"/>
<evidence type="ECO:0000313" key="22">
    <source>
        <dbReference type="RefSeq" id="XP_035695104.1"/>
    </source>
</evidence>
<evidence type="ECO:0000256" key="19">
    <source>
        <dbReference type="PROSITE-ProRule" id="PRU01032"/>
    </source>
</evidence>
<feature type="binding site" evidence="19">
    <location>
        <position position="576"/>
    </location>
    <ligand>
        <name>Ca(2+)</name>
        <dbReference type="ChEBI" id="CHEBI:29108"/>
    </ligand>
</feature>
<dbReference type="SUPFAM" id="SSF52743">
    <property type="entry name" value="Subtilisin-like"/>
    <property type="match status" value="1"/>
</dbReference>
<evidence type="ECO:0000256" key="10">
    <source>
        <dbReference type="ARBA" id="ARBA00022825"/>
    </source>
</evidence>
<evidence type="ECO:0000313" key="21">
    <source>
        <dbReference type="Proteomes" id="UP000001554"/>
    </source>
</evidence>
<evidence type="ECO:0000256" key="3">
    <source>
        <dbReference type="ARBA" id="ARBA00012067"/>
    </source>
</evidence>
<dbReference type="GO" id="GO:0004175">
    <property type="term" value="F:endopeptidase activity"/>
    <property type="evidence" value="ECO:0000318"/>
    <property type="project" value="GO_Central"/>
</dbReference>
<evidence type="ECO:0000256" key="12">
    <source>
        <dbReference type="ARBA" id="ARBA00023145"/>
    </source>
</evidence>
<keyword evidence="5 19" id="KW-0645">Protease</keyword>
<protein>
    <recommendedName>
        <fullName evidence="4">Tripeptidyl-peptidase 1</fullName>
        <ecNumber evidence="3">3.4.14.9</ecNumber>
    </recommendedName>
    <alternativeName>
        <fullName evidence="16">Tripeptidyl aminopeptidase</fullName>
    </alternativeName>
    <alternativeName>
        <fullName evidence="17">Tripeptidyl-peptidase I</fullName>
    </alternativeName>
</protein>
<dbReference type="Proteomes" id="UP000001554">
    <property type="component" value="Chromosome 13"/>
</dbReference>
<organism evidence="21 22">
    <name type="scientific">Branchiostoma floridae</name>
    <name type="common">Florida lancelet</name>
    <name type="synonym">Amphioxus</name>
    <dbReference type="NCBI Taxonomy" id="7739"/>
    <lineage>
        <taxon>Eukaryota</taxon>
        <taxon>Metazoa</taxon>
        <taxon>Chordata</taxon>
        <taxon>Cephalochordata</taxon>
        <taxon>Leptocardii</taxon>
        <taxon>Amphioxiformes</taxon>
        <taxon>Branchiostomatidae</taxon>
        <taxon>Branchiostoma</taxon>
    </lineage>
</organism>
<evidence type="ECO:0000256" key="14">
    <source>
        <dbReference type="ARBA" id="ARBA00023180"/>
    </source>
</evidence>
<evidence type="ECO:0000256" key="8">
    <source>
        <dbReference type="ARBA" id="ARBA00022801"/>
    </source>
</evidence>
<dbReference type="AlphaFoldDB" id="A0A9J7N8Z7"/>
<dbReference type="SUPFAM" id="SSF54897">
    <property type="entry name" value="Protease propeptides/inhibitors"/>
    <property type="match status" value="1"/>
</dbReference>
<reference evidence="22" key="2">
    <citation type="submission" date="2025-08" db="UniProtKB">
        <authorList>
            <consortium name="RefSeq"/>
        </authorList>
    </citation>
    <scope>IDENTIFICATION</scope>
    <source>
        <strain evidence="22">S238N-H82</strain>
        <tissue evidence="22">Testes</tissue>
    </source>
</reference>
<dbReference type="InterPro" id="IPR023828">
    <property type="entry name" value="Peptidase_S8_Ser-AS"/>
</dbReference>
<keyword evidence="12" id="KW-0865">Zymogen</keyword>